<dbReference type="SMART" id="SM00388">
    <property type="entry name" value="HisKA"/>
    <property type="match status" value="1"/>
</dbReference>
<dbReference type="InterPro" id="IPR003661">
    <property type="entry name" value="HisK_dim/P_dom"/>
</dbReference>
<dbReference type="Proteomes" id="UP000576645">
    <property type="component" value="Unassembled WGS sequence"/>
</dbReference>
<evidence type="ECO:0000313" key="16">
    <source>
        <dbReference type="Proteomes" id="UP000576645"/>
    </source>
</evidence>
<evidence type="ECO:0000256" key="7">
    <source>
        <dbReference type="ARBA" id="ARBA00022777"/>
    </source>
</evidence>
<dbReference type="InterPro" id="IPR005467">
    <property type="entry name" value="His_kinase_dom"/>
</dbReference>
<dbReference type="InterPro" id="IPR003594">
    <property type="entry name" value="HATPase_dom"/>
</dbReference>
<evidence type="ECO:0000259" key="14">
    <source>
        <dbReference type="PROSITE" id="PS50885"/>
    </source>
</evidence>
<evidence type="ECO:0000256" key="1">
    <source>
        <dbReference type="ARBA" id="ARBA00000085"/>
    </source>
</evidence>
<evidence type="ECO:0000256" key="8">
    <source>
        <dbReference type="ARBA" id="ARBA00022989"/>
    </source>
</evidence>
<dbReference type="SMART" id="SM00304">
    <property type="entry name" value="HAMP"/>
    <property type="match status" value="1"/>
</dbReference>
<evidence type="ECO:0000256" key="4">
    <source>
        <dbReference type="ARBA" id="ARBA00022553"/>
    </source>
</evidence>
<evidence type="ECO:0000256" key="9">
    <source>
        <dbReference type="ARBA" id="ARBA00023012"/>
    </source>
</evidence>
<dbReference type="Pfam" id="PF02518">
    <property type="entry name" value="HATPase_c"/>
    <property type="match status" value="1"/>
</dbReference>
<keyword evidence="6 12" id="KW-0812">Transmembrane</keyword>
<keyword evidence="7 15" id="KW-0418">Kinase</keyword>
<dbReference type="SMART" id="SM00387">
    <property type="entry name" value="HATPase_c"/>
    <property type="match status" value="1"/>
</dbReference>
<dbReference type="Gene3D" id="6.10.340.10">
    <property type="match status" value="1"/>
</dbReference>
<comment type="caution">
    <text evidence="15">The sequence shown here is derived from an EMBL/GenBank/DDBJ whole genome shotgun (WGS) entry which is preliminary data.</text>
</comment>
<comment type="subcellular location">
    <subcellularLocation>
        <location evidence="2">Membrane</location>
    </subcellularLocation>
</comment>
<dbReference type="InterPro" id="IPR050428">
    <property type="entry name" value="TCS_sensor_his_kinase"/>
</dbReference>
<dbReference type="PANTHER" id="PTHR45436">
    <property type="entry name" value="SENSOR HISTIDINE KINASE YKOH"/>
    <property type="match status" value="1"/>
</dbReference>
<dbReference type="InterPro" id="IPR036097">
    <property type="entry name" value="HisK_dim/P_sf"/>
</dbReference>
<reference evidence="15 16" key="1">
    <citation type="submission" date="2019-09" db="EMBL/GenBank/DDBJ databases">
        <title>Draft genome sequencing and comparative genomics of hatchery-associated Vibrios.</title>
        <authorList>
            <person name="Kehlet-Delgado H."/>
            <person name="Mueller R.S."/>
        </authorList>
    </citation>
    <scope>NUCLEOTIDE SEQUENCE [LARGE SCALE GENOMIC DNA]</scope>
    <source>
        <strain evidence="15 16">09-121-3</strain>
    </source>
</reference>
<feature type="coiled-coil region" evidence="11">
    <location>
        <begin position="284"/>
        <end position="311"/>
    </location>
</feature>
<dbReference type="Pfam" id="PF00672">
    <property type="entry name" value="HAMP"/>
    <property type="match status" value="1"/>
</dbReference>
<dbReference type="InterPro" id="IPR036890">
    <property type="entry name" value="HATPase_C_sf"/>
</dbReference>
<dbReference type="EC" id="2.7.13.3" evidence="3"/>
<name>A0AAP7DC07_9VIBR</name>
<dbReference type="SUPFAM" id="SSF47384">
    <property type="entry name" value="Homodimeric domain of signal transducing histidine kinase"/>
    <property type="match status" value="1"/>
</dbReference>
<dbReference type="CDD" id="cd00075">
    <property type="entry name" value="HATPase"/>
    <property type="match status" value="1"/>
</dbReference>
<dbReference type="PROSITE" id="PS50885">
    <property type="entry name" value="HAMP"/>
    <property type="match status" value="1"/>
</dbReference>
<feature type="transmembrane region" description="Helical" evidence="12">
    <location>
        <begin position="20"/>
        <end position="45"/>
    </location>
</feature>
<evidence type="ECO:0000259" key="13">
    <source>
        <dbReference type="PROSITE" id="PS50109"/>
    </source>
</evidence>
<dbReference type="EMBL" id="VTXP01000001">
    <property type="protein sequence ID" value="NOJ21562.1"/>
    <property type="molecule type" value="Genomic_DNA"/>
</dbReference>
<dbReference type="SUPFAM" id="SSF55874">
    <property type="entry name" value="ATPase domain of HSP90 chaperone/DNA topoisomerase II/histidine kinase"/>
    <property type="match status" value="1"/>
</dbReference>
<evidence type="ECO:0000313" key="15">
    <source>
        <dbReference type="EMBL" id="NOJ21562.1"/>
    </source>
</evidence>
<feature type="domain" description="Histidine kinase" evidence="13">
    <location>
        <begin position="261"/>
        <end position="471"/>
    </location>
</feature>
<evidence type="ECO:0000256" key="10">
    <source>
        <dbReference type="ARBA" id="ARBA00023136"/>
    </source>
</evidence>
<comment type="catalytic activity">
    <reaction evidence="1">
        <text>ATP + protein L-histidine = ADP + protein N-phospho-L-histidine.</text>
        <dbReference type="EC" id="2.7.13.3"/>
    </reaction>
</comment>
<dbReference type="Pfam" id="PF00512">
    <property type="entry name" value="HisKA"/>
    <property type="match status" value="1"/>
</dbReference>
<dbReference type="PRINTS" id="PR00344">
    <property type="entry name" value="BCTRLSENSOR"/>
</dbReference>
<dbReference type="GO" id="GO:0000155">
    <property type="term" value="F:phosphorelay sensor kinase activity"/>
    <property type="evidence" value="ECO:0007669"/>
    <property type="project" value="InterPro"/>
</dbReference>
<keyword evidence="10 12" id="KW-0472">Membrane</keyword>
<dbReference type="RefSeq" id="WP_165579800.1">
    <property type="nucleotide sequence ID" value="NZ_VTXP01000001.1"/>
</dbReference>
<protein>
    <recommendedName>
        <fullName evidence="3">histidine kinase</fullName>
        <ecNumber evidence="3">2.7.13.3</ecNumber>
    </recommendedName>
</protein>
<dbReference type="SUPFAM" id="SSF158472">
    <property type="entry name" value="HAMP domain-like"/>
    <property type="match status" value="1"/>
</dbReference>
<dbReference type="PROSITE" id="PS50109">
    <property type="entry name" value="HIS_KIN"/>
    <property type="match status" value="1"/>
</dbReference>
<dbReference type="CDD" id="cd06225">
    <property type="entry name" value="HAMP"/>
    <property type="match status" value="1"/>
</dbReference>
<evidence type="ECO:0000256" key="5">
    <source>
        <dbReference type="ARBA" id="ARBA00022679"/>
    </source>
</evidence>
<dbReference type="PANTHER" id="PTHR45436:SF8">
    <property type="entry name" value="HISTIDINE KINASE"/>
    <property type="match status" value="1"/>
</dbReference>
<evidence type="ECO:0000256" key="12">
    <source>
        <dbReference type="SAM" id="Phobius"/>
    </source>
</evidence>
<keyword evidence="4" id="KW-0597">Phosphoprotein</keyword>
<accession>A0AAP7DC07</accession>
<keyword evidence="5" id="KW-0808">Transferase</keyword>
<dbReference type="InterPro" id="IPR003660">
    <property type="entry name" value="HAMP_dom"/>
</dbReference>
<dbReference type="GO" id="GO:0005886">
    <property type="term" value="C:plasma membrane"/>
    <property type="evidence" value="ECO:0007669"/>
    <property type="project" value="TreeGrafter"/>
</dbReference>
<gene>
    <name evidence="15" type="ORF">F0238_02335</name>
</gene>
<feature type="transmembrane region" description="Helical" evidence="12">
    <location>
        <begin position="179"/>
        <end position="198"/>
    </location>
</feature>
<keyword evidence="11" id="KW-0175">Coiled coil</keyword>
<dbReference type="Gene3D" id="1.10.287.130">
    <property type="match status" value="1"/>
</dbReference>
<evidence type="ECO:0000256" key="6">
    <source>
        <dbReference type="ARBA" id="ARBA00022692"/>
    </source>
</evidence>
<proteinExistence type="predicted"/>
<evidence type="ECO:0000256" key="2">
    <source>
        <dbReference type="ARBA" id="ARBA00004370"/>
    </source>
</evidence>
<evidence type="ECO:0000256" key="11">
    <source>
        <dbReference type="SAM" id="Coils"/>
    </source>
</evidence>
<dbReference type="AlphaFoldDB" id="A0AAP7DC07"/>
<keyword evidence="8 12" id="KW-1133">Transmembrane helix</keyword>
<evidence type="ECO:0000256" key="3">
    <source>
        <dbReference type="ARBA" id="ARBA00012438"/>
    </source>
</evidence>
<feature type="domain" description="HAMP" evidence="14">
    <location>
        <begin position="200"/>
        <end position="253"/>
    </location>
</feature>
<sequence length="474" mass="53969">MSSRSNTNPTTLWRSSIFKYTLVSSALFFVSALILLGVVGGTFLYNTNQIDKQEQSDTFYWLAEEISDNGIDWLIEELGLETEEINEPDFWHNRMERNLYVMYLKFGDQSYGFEPLHQALPGWNWQPLEITHYDEEDQPYEETYQVRTLRQNLDQDVTLIIATSESYDYQSIFNTLSSGLLWVCLTALPLSVLIAYLLSRKVYQRLDLLSDELESIGATNLSQRVPLSIHADEFDRLSENINHMLERIENLHTNIEDVTVGIAHDLKTPLTRLANQLQLMAMDNDHSEQHIEKAQAQVAEMLKTFNSLLRLSEIESGKRKAHFTPINLSELVEGLVESYQPVFEDHHLQLTSAIVPGIMLSGDNELLNQMIINLFENNLKYSQENGQIWVHLQPSESGITLQLGDDGPGIASQHQARIFERFYTADTSRSNASNGLGLSLVQSIAHLHGASITLLPDTQGTVFDIQFFTNHTNL</sequence>
<dbReference type="Gene3D" id="3.30.565.10">
    <property type="entry name" value="Histidine kinase-like ATPase, C-terminal domain"/>
    <property type="match status" value="1"/>
</dbReference>
<dbReference type="InterPro" id="IPR004358">
    <property type="entry name" value="Sig_transdc_His_kin-like_C"/>
</dbReference>
<keyword evidence="9" id="KW-0902">Two-component regulatory system</keyword>
<organism evidence="15 16">
    <name type="scientific">Vibrio coralliilyticus</name>
    <dbReference type="NCBI Taxonomy" id="190893"/>
    <lineage>
        <taxon>Bacteria</taxon>
        <taxon>Pseudomonadati</taxon>
        <taxon>Pseudomonadota</taxon>
        <taxon>Gammaproteobacteria</taxon>
        <taxon>Vibrionales</taxon>
        <taxon>Vibrionaceae</taxon>
        <taxon>Vibrio</taxon>
    </lineage>
</organism>
<dbReference type="CDD" id="cd00082">
    <property type="entry name" value="HisKA"/>
    <property type="match status" value="1"/>
</dbReference>